<dbReference type="EMBL" id="KQ759870">
    <property type="protein sequence ID" value="OAD62433.1"/>
    <property type="molecule type" value="Genomic_DNA"/>
</dbReference>
<gene>
    <name evidence="1" type="ORF">WN48_07304</name>
</gene>
<protein>
    <submittedName>
        <fullName evidence="1">Uncharacterized protein</fullName>
    </submittedName>
</protein>
<dbReference type="Proteomes" id="UP000250275">
    <property type="component" value="Unassembled WGS sequence"/>
</dbReference>
<reference evidence="1 2" key="1">
    <citation type="submission" date="2015-07" db="EMBL/GenBank/DDBJ databases">
        <title>The genome of Eufriesea mexicana.</title>
        <authorList>
            <person name="Pan H."/>
            <person name="Kapheim K."/>
        </authorList>
    </citation>
    <scope>NUCLEOTIDE SEQUENCE [LARGE SCALE GENOMIC DNA]</scope>
    <source>
        <strain evidence="1">0111107269</strain>
        <tissue evidence="1">Whole body</tissue>
    </source>
</reference>
<evidence type="ECO:0000313" key="2">
    <source>
        <dbReference type="Proteomes" id="UP000250275"/>
    </source>
</evidence>
<name>A0A310SVK0_9HYME</name>
<organism evidence="1 2">
    <name type="scientific">Eufriesea mexicana</name>
    <dbReference type="NCBI Taxonomy" id="516756"/>
    <lineage>
        <taxon>Eukaryota</taxon>
        <taxon>Metazoa</taxon>
        <taxon>Ecdysozoa</taxon>
        <taxon>Arthropoda</taxon>
        <taxon>Hexapoda</taxon>
        <taxon>Insecta</taxon>
        <taxon>Pterygota</taxon>
        <taxon>Neoptera</taxon>
        <taxon>Endopterygota</taxon>
        <taxon>Hymenoptera</taxon>
        <taxon>Apocrita</taxon>
        <taxon>Aculeata</taxon>
        <taxon>Apoidea</taxon>
        <taxon>Anthophila</taxon>
        <taxon>Apidae</taxon>
        <taxon>Eufriesea</taxon>
    </lineage>
</organism>
<proteinExistence type="predicted"/>
<evidence type="ECO:0000313" key="1">
    <source>
        <dbReference type="EMBL" id="OAD62433.1"/>
    </source>
</evidence>
<keyword evidence="2" id="KW-1185">Reference proteome</keyword>
<accession>A0A310SVK0</accession>
<dbReference type="AlphaFoldDB" id="A0A310SVK0"/>
<sequence length="85" mass="9904">MTLTNMYREKDICQNMRVLIVNCRDINCSCQIAVSIGLTLKKYIVHFGCIFRFNDIVKSSVSFWPKIAKKRFSVISMGLTFTERM</sequence>